<organism evidence="8">
    <name type="scientific">marine metagenome</name>
    <dbReference type="NCBI Taxonomy" id="408172"/>
    <lineage>
        <taxon>unclassified sequences</taxon>
        <taxon>metagenomes</taxon>
        <taxon>ecological metagenomes</taxon>
    </lineage>
</organism>
<evidence type="ECO:0000256" key="5">
    <source>
        <dbReference type="ARBA" id="ARBA00022884"/>
    </source>
</evidence>
<evidence type="ECO:0000259" key="7">
    <source>
        <dbReference type="SMART" id="SM00829"/>
    </source>
</evidence>
<proteinExistence type="predicted"/>
<reference evidence="8" key="1">
    <citation type="submission" date="2018-05" db="EMBL/GenBank/DDBJ databases">
        <authorList>
            <person name="Lanie J.A."/>
            <person name="Ng W.-L."/>
            <person name="Kazmierczak K.M."/>
            <person name="Andrzejewski T.M."/>
            <person name="Davidsen T.M."/>
            <person name="Wayne K.J."/>
            <person name="Tettelin H."/>
            <person name="Glass J.I."/>
            <person name="Rusch D."/>
            <person name="Podicherti R."/>
            <person name="Tsui H.-C.T."/>
            <person name="Winkler M.E."/>
        </authorList>
    </citation>
    <scope>NUCLEOTIDE SEQUENCE</scope>
</reference>
<evidence type="ECO:0000256" key="1">
    <source>
        <dbReference type="ARBA" id="ARBA00004496"/>
    </source>
</evidence>
<dbReference type="PANTHER" id="PTHR44154:SF1">
    <property type="entry name" value="QUINONE OXIDOREDUCTASE"/>
    <property type="match status" value="1"/>
</dbReference>
<protein>
    <recommendedName>
        <fullName evidence="7">Enoyl reductase (ER) domain-containing protein</fullName>
    </recommendedName>
</protein>
<dbReference type="InterPro" id="IPR036291">
    <property type="entry name" value="NAD(P)-bd_dom_sf"/>
</dbReference>
<dbReference type="InterPro" id="IPR013154">
    <property type="entry name" value="ADH-like_N"/>
</dbReference>
<accession>A0A381PDB2</accession>
<comment type="subunit">
    <text evidence="2">Homotetramer.</text>
</comment>
<dbReference type="InterPro" id="IPR051603">
    <property type="entry name" value="Zinc-ADH_QOR/CCCR"/>
</dbReference>
<keyword evidence="4" id="KW-0521">NADP</keyword>
<dbReference type="GO" id="GO:0005737">
    <property type="term" value="C:cytoplasm"/>
    <property type="evidence" value="ECO:0007669"/>
    <property type="project" value="UniProtKB-SubCell"/>
</dbReference>
<dbReference type="Pfam" id="PF08240">
    <property type="entry name" value="ADH_N"/>
    <property type="match status" value="1"/>
</dbReference>
<evidence type="ECO:0000313" key="8">
    <source>
        <dbReference type="EMBL" id="SUZ64996.1"/>
    </source>
</evidence>
<dbReference type="InterPro" id="IPR013149">
    <property type="entry name" value="ADH-like_C"/>
</dbReference>
<dbReference type="SMART" id="SM00829">
    <property type="entry name" value="PKS_ER"/>
    <property type="match status" value="1"/>
</dbReference>
<dbReference type="Gene3D" id="3.90.180.10">
    <property type="entry name" value="Medium-chain alcohol dehydrogenases, catalytic domain"/>
    <property type="match status" value="1"/>
</dbReference>
<feature type="domain" description="Enoyl reductase (ER)" evidence="7">
    <location>
        <begin position="10"/>
        <end position="342"/>
    </location>
</feature>
<evidence type="ECO:0000256" key="2">
    <source>
        <dbReference type="ARBA" id="ARBA00011881"/>
    </source>
</evidence>
<keyword evidence="5" id="KW-0694">RNA-binding</keyword>
<keyword evidence="6" id="KW-0007">Acetylation</keyword>
<evidence type="ECO:0000256" key="3">
    <source>
        <dbReference type="ARBA" id="ARBA00022490"/>
    </source>
</evidence>
<dbReference type="InterPro" id="IPR011032">
    <property type="entry name" value="GroES-like_sf"/>
</dbReference>
<name>A0A381PDB2_9ZZZZ</name>
<dbReference type="Pfam" id="PF00107">
    <property type="entry name" value="ADH_zinc_N"/>
    <property type="match status" value="1"/>
</dbReference>
<dbReference type="SUPFAM" id="SSF51735">
    <property type="entry name" value="NAD(P)-binding Rossmann-fold domains"/>
    <property type="match status" value="1"/>
</dbReference>
<dbReference type="GO" id="GO:0003723">
    <property type="term" value="F:RNA binding"/>
    <property type="evidence" value="ECO:0007669"/>
    <property type="project" value="UniProtKB-KW"/>
</dbReference>
<dbReference type="GO" id="GO:0016491">
    <property type="term" value="F:oxidoreductase activity"/>
    <property type="evidence" value="ECO:0007669"/>
    <property type="project" value="InterPro"/>
</dbReference>
<dbReference type="InterPro" id="IPR002364">
    <property type="entry name" value="Quin_OxRdtase/zeta-crystal_CS"/>
</dbReference>
<dbReference type="GO" id="GO:0008270">
    <property type="term" value="F:zinc ion binding"/>
    <property type="evidence" value="ECO:0007669"/>
    <property type="project" value="InterPro"/>
</dbReference>
<dbReference type="InterPro" id="IPR020843">
    <property type="entry name" value="ER"/>
</dbReference>
<gene>
    <name evidence="8" type="ORF">METZ01_LOCUS17850</name>
</gene>
<evidence type="ECO:0000256" key="6">
    <source>
        <dbReference type="ARBA" id="ARBA00022990"/>
    </source>
</evidence>
<evidence type="ECO:0000256" key="4">
    <source>
        <dbReference type="ARBA" id="ARBA00022857"/>
    </source>
</evidence>
<keyword evidence="3" id="KW-0963">Cytoplasm</keyword>
<dbReference type="SUPFAM" id="SSF50129">
    <property type="entry name" value="GroES-like"/>
    <property type="match status" value="1"/>
</dbReference>
<dbReference type="PANTHER" id="PTHR44154">
    <property type="entry name" value="QUINONE OXIDOREDUCTASE"/>
    <property type="match status" value="1"/>
</dbReference>
<dbReference type="EMBL" id="UINC01000948">
    <property type="protein sequence ID" value="SUZ64996.1"/>
    <property type="molecule type" value="Genomic_DNA"/>
</dbReference>
<comment type="subcellular location">
    <subcellularLocation>
        <location evidence="1">Cytoplasm</location>
    </subcellularLocation>
</comment>
<sequence>MKAIVMKRFGGPEVMSWEDIPTPTPGPGEVLVKVRAVSVNRTLDLDVRAGLGNYGTILPHILGVDPSGEVIEVGSGVARLRVGQRVVAYGGVRCGGCEQCMRHDYLQCVQPRMLGVQSWGGYAEYLCLPSCNWVSIPDTLLFPEATLVARHFPLAFGEARLAGIKEGEWALVMGAAGGLGSCIVQVLKTMQVQVIAAAGSDDRVETALSLGADRGVNYRRQDLEGEVAGLTEGRGVAAVFENVGDPTMWGTAFKSLARGGRLVTVGSHGGGMVTLDLRRLYQNRLQVISGLGGERMEDLERSLQMAAQGELRLLIHRVMPLREAEEAHRLVEKNESVGKVVLDPTL</sequence>
<dbReference type="AlphaFoldDB" id="A0A381PDB2"/>
<dbReference type="PROSITE" id="PS01162">
    <property type="entry name" value="QOR_ZETA_CRYSTAL"/>
    <property type="match status" value="1"/>
</dbReference>